<evidence type="ECO:0000313" key="5">
    <source>
        <dbReference type="Proteomes" id="UP000585258"/>
    </source>
</evidence>
<dbReference type="RefSeq" id="WP_089965306.1">
    <property type="nucleotide sequence ID" value="NZ_FNJM01000001.1"/>
</dbReference>
<proteinExistence type="predicted"/>
<dbReference type="PANTHER" id="PTHR43852:SF2">
    <property type="entry name" value="PROTEIN ADENYLYLTRANSFERASE MNTA"/>
    <property type="match status" value="1"/>
</dbReference>
<evidence type="ECO:0000313" key="4">
    <source>
        <dbReference type="Proteomes" id="UP000198597"/>
    </source>
</evidence>
<keyword evidence="3" id="KW-0808">Transferase</keyword>
<evidence type="ECO:0000313" key="2">
    <source>
        <dbReference type="EMBL" id="MBB6713719.1"/>
    </source>
</evidence>
<keyword evidence="4" id="KW-1185">Reference proteome</keyword>
<dbReference type="PANTHER" id="PTHR43852">
    <property type="entry name" value="NUCLEOTIDYLTRANSFERASE"/>
    <property type="match status" value="1"/>
</dbReference>
<dbReference type="CDD" id="cd05403">
    <property type="entry name" value="NT_KNTase_like"/>
    <property type="match status" value="1"/>
</dbReference>
<gene>
    <name evidence="2" type="ORF">H7E68_03070</name>
    <name evidence="3" type="ORF">SAMN04488529_101432</name>
</gene>
<dbReference type="STRING" id="94869.SAMN04488529_101432"/>
<feature type="domain" description="Polymerase beta nucleotidyltransferase" evidence="1">
    <location>
        <begin position="9"/>
        <end position="100"/>
    </location>
</feature>
<dbReference type="Pfam" id="PF18765">
    <property type="entry name" value="Polbeta"/>
    <property type="match status" value="1"/>
</dbReference>
<organism evidence="3 4">
    <name type="scientific">Clostridium gasigenes</name>
    <dbReference type="NCBI Taxonomy" id="94869"/>
    <lineage>
        <taxon>Bacteria</taxon>
        <taxon>Bacillati</taxon>
        <taxon>Bacillota</taxon>
        <taxon>Clostridia</taxon>
        <taxon>Eubacteriales</taxon>
        <taxon>Clostridiaceae</taxon>
        <taxon>Clostridium</taxon>
    </lineage>
</organism>
<evidence type="ECO:0000313" key="3">
    <source>
        <dbReference type="EMBL" id="SDO78962.1"/>
    </source>
</evidence>
<reference evidence="3 4" key="1">
    <citation type="submission" date="2016-10" db="EMBL/GenBank/DDBJ databases">
        <authorList>
            <person name="de Groot N.N."/>
        </authorList>
    </citation>
    <scope>NUCLEOTIDE SEQUENCE [LARGE SCALE GENOMIC DNA]</scope>
    <source>
        <strain evidence="3 4">DSM 12272</strain>
    </source>
</reference>
<evidence type="ECO:0000259" key="1">
    <source>
        <dbReference type="Pfam" id="PF18765"/>
    </source>
</evidence>
<reference evidence="2 5" key="2">
    <citation type="submission" date="2020-08" db="EMBL/GenBank/DDBJ databases">
        <title>Clostridia isolated from Swiss meat.</title>
        <authorList>
            <person name="Wambui J."/>
            <person name="Stevens M.J.A."/>
            <person name="Stephan R."/>
        </authorList>
    </citation>
    <scope>NUCLEOTIDE SEQUENCE [LARGE SCALE GENOMIC DNA]</scope>
    <source>
        <strain evidence="2 5">CM001</strain>
    </source>
</reference>
<dbReference type="GO" id="GO:0016740">
    <property type="term" value="F:transferase activity"/>
    <property type="evidence" value="ECO:0007669"/>
    <property type="project" value="UniProtKB-KW"/>
</dbReference>
<dbReference type="Proteomes" id="UP000198597">
    <property type="component" value="Unassembled WGS sequence"/>
</dbReference>
<protein>
    <submittedName>
        <fullName evidence="2">Nucleotidyltransferase domain-containing protein</fullName>
    </submittedName>
    <submittedName>
        <fullName evidence="3">Predicted nucleotidyltransferase</fullName>
    </submittedName>
</protein>
<dbReference type="AlphaFoldDB" id="A0A1H0MEU0"/>
<name>A0A1H0MEU0_9CLOT</name>
<dbReference type="EMBL" id="FNJM01000001">
    <property type="protein sequence ID" value="SDO78962.1"/>
    <property type="molecule type" value="Genomic_DNA"/>
</dbReference>
<dbReference type="OrthoDB" id="9816197at2"/>
<accession>A0A1H0MEU0</accession>
<dbReference type="NCBIfam" id="NF047752">
    <property type="entry name" value="MntA_antitoxin"/>
    <property type="match status" value="1"/>
</dbReference>
<dbReference type="Proteomes" id="UP000585258">
    <property type="component" value="Unassembled WGS sequence"/>
</dbReference>
<dbReference type="InterPro" id="IPR041633">
    <property type="entry name" value="Polbeta"/>
</dbReference>
<dbReference type="EMBL" id="JACKWY010000002">
    <property type="protein sequence ID" value="MBB6713719.1"/>
    <property type="molecule type" value="Genomic_DNA"/>
</dbReference>
<dbReference type="InterPro" id="IPR052930">
    <property type="entry name" value="TA_antitoxin_MntA"/>
</dbReference>
<dbReference type="InterPro" id="IPR043519">
    <property type="entry name" value="NT_sf"/>
</dbReference>
<dbReference type="SUPFAM" id="SSF81301">
    <property type="entry name" value="Nucleotidyltransferase"/>
    <property type="match status" value="1"/>
</dbReference>
<sequence>MFLDKEIKEKIVEFIKTEFNVKFIYLFGSFARGEGRLDSDIDLAIYGEEIFDPYELFTKANELGFVVKRDVQLIDLRDVSTVFGAQIVGNNEVLFCNDENFRLGYNIRAFKDYVKLNEERQVVIDAIKRDGRING</sequence>
<dbReference type="Gene3D" id="3.30.460.10">
    <property type="entry name" value="Beta Polymerase, domain 2"/>
    <property type="match status" value="1"/>
</dbReference>